<evidence type="ECO:0000256" key="7">
    <source>
        <dbReference type="ARBA" id="ARBA00023170"/>
    </source>
</evidence>
<feature type="transmembrane region" description="Helical" evidence="11">
    <location>
        <begin position="845"/>
        <end position="869"/>
    </location>
</feature>
<evidence type="ECO:0000256" key="4">
    <source>
        <dbReference type="ARBA" id="ARBA00022989"/>
    </source>
</evidence>
<feature type="region of interest" description="Disordered" evidence="10">
    <location>
        <begin position="533"/>
        <end position="558"/>
    </location>
</feature>
<evidence type="ECO:0000259" key="12">
    <source>
        <dbReference type="PROSITE" id="PS50262"/>
    </source>
</evidence>
<comment type="caution">
    <text evidence="13">The sequence shown here is derived from an EMBL/GenBank/DDBJ whole genome shotgun (WGS) entry which is preliminary data.</text>
</comment>
<dbReference type="Pfam" id="PF00001">
    <property type="entry name" value="7tm_1"/>
    <property type="match status" value="1"/>
</dbReference>
<evidence type="ECO:0000256" key="5">
    <source>
        <dbReference type="ARBA" id="ARBA00023040"/>
    </source>
</evidence>
<evidence type="ECO:0000313" key="13">
    <source>
        <dbReference type="EMBL" id="KAG8505100.1"/>
    </source>
</evidence>
<sequence length="990" mass="105752">GPVFAPPPLTGFLLDPPGSCQAFISQRPSSPPGTAWPLGGPDEGVVDWLDDEVEVEGVLHQVLRVAPLQVSVRQEVACLLAALVETIGVADQQAAVLTSPYQHRLLEAHASSVATAAGRRDHKARSAVLWASCRQGSAGGICVDRPQADRQPARREEHVPGDPAAGVVAARAQLCLEAGAAIVTGWVVDYPGGAPGGCEVVAGQEGTAVDVEELGVVQRGGGVELVGLKQEVGHCLPVARQGSRARLQLKKLCRRDHRVADGTQSPLCHRGGWPHPAQPRLQRMEQLQLILQHQVRARQELSQQLRAHRAPLGARCNSRQVPGQEPQAALSKGLIPGAHRVVVPAHRRASTSRQVSAHIVSHAPLQGDHTVFGGQPVQGDGLAQQHPPPRSGCSAAAGTAHCVAQAAGDGRGRLGPHRCLLPAPNHVASIALTQQLLQVLEQHLCPLTCTSGQAHQGQDGPEAAPGPRPGSHTRGWHQPPFLSSHPPPTQPLPWIGGKWPQLSPRQPLEPESGSPRGYCAAAEPLLGRFRFLKGRQGAPGPLAVTGPEGPSPSPNPKATLSLAQSTLGSSLLECHVSQLQRKDLEEEREGAVQASTTPPPPFWGGLALQRGRQGQGTGGGWSAQSRVDTDLGVRTGLLGCRDQKAYPAALSPAARPGETLLPTPNGSPPGQEFEGYWPEIPEKSPCVAGVAPVIYYSILLGLGLPVNLLSAVALGRLAARTRKPSYYYLLALTASDIITQVVIVFMGFLLQGAVLARQVPQAVVRTANILQFAANHASVWIAVLLTVDRYRALCRPLHHRAASSPGCARRAIAAVLAAALLTGIPFYWWLDLWRDEVPASTLDEVLKWAHCLTVYFIPCGIFLTANSAIICQLRRRSQGALRPWVGKSTAILLGVTTLFTLLWAPRIFVMLYHLYVEPVYRDWRVHLALDVANMAAMLNTTVNFGLYCLVSKTFRATVRDVVHEVHLPCTLGSRPEESALKFPGLPKGAE</sequence>
<keyword evidence="6 11" id="KW-0472">Membrane</keyword>
<dbReference type="FunFam" id="1.20.1070.10:FF:000126">
    <property type="entry name" value="Probable G-protein coupled receptor 139"/>
    <property type="match status" value="1"/>
</dbReference>
<dbReference type="PANTHER" id="PTHR46272">
    <property type="entry name" value="G_PROTEIN_RECEP_F1_2 DOMAIN-CONTAINING PROTEIN"/>
    <property type="match status" value="1"/>
</dbReference>
<reference evidence="13" key="1">
    <citation type="journal article" date="2021" name="Evol. Appl.">
        <title>The genome of the Pyrenean desman and the effects of bottlenecks and inbreeding on the genomic landscape of an endangered species.</title>
        <authorList>
            <person name="Escoda L."/>
            <person name="Castresana J."/>
        </authorList>
    </citation>
    <scope>NUCLEOTIDE SEQUENCE</scope>
    <source>
        <strain evidence="13">IBE-C5619</strain>
    </source>
</reference>
<dbReference type="EMBL" id="JAGFMF010012271">
    <property type="protein sequence ID" value="KAG8505100.1"/>
    <property type="molecule type" value="Genomic_DNA"/>
</dbReference>
<dbReference type="Proteomes" id="UP000700334">
    <property type="component" value="Unassembled WGS sequence"/>
</dbReference>
<comment type="similarity">
    <text evidence="9">Belongs to the G-protein coupled receptor 1 family.</text>
</comment>
<protein>
    <submittedName>
        <fullName evidence="13">Putative G-protein coupled receptor 142</fullName>
    </submittedName>
</protein>
<dbReference type="PROSITE" id="PS50262">
    <property type="entry name" value="G_PROTEIN_RECEP_F1_2"/>
    <property type="match status" value="1"/>
</dbReference>
<dbReference type="SUPFAM" id="SSF81321">
    <property type="entry name" value="Family A G protein-coupled receptor-like"/>
    <property type="match status" value="1"/>
</dbReference>
<gene>
    <name evidence="13" type="ORF">J0S82_005545</name>
</gene>
<evidence type="ECO:0000256" key="3">
    <source>
        <dbReference type="ARBA" id="ARBA00022692"/>
    </source>
</evidence>
<evidence type="ECO:0000256" key="11">
    <source>
        <dbReference type="SAM" id="Phobius"/>
    </source>
</evidence>
<evidence type="ECO:0000256" key="2">
    <source>
        <dbReference type="ARBA" id="ARBA00022475"/>
    </source>
</evidence>
<feature type="region of interest" description="Disordered" evidence="10">
    <location>
        <begin position="651"/>
        <end position="672"/>
    </location>
</feature>
<evidence type="ECO:0000256" key="10">
    <source>
        <dbReference type="SAM" id="MobiDB-lite"/>
    </source>
</evidence>
<feature type="transmembrane region" description="Helical" evidence="11">
    <location>
        <begin position="726"/>
        <end position="749"/>
    </location>
</feature>
<organism evidence="13 14">
    <name type="scientific">Galemys pyrenaicus</name>
    <name type="common">Iberian desman</name>
    <name type="synonym">Pyrenean desman</name>
    <dbReference type="NCBI Taxonomy" id="202257"/>
    <lineage>
        <taxon>Eukaryota</taxon>
        <taxon>Metazoa</taxon>
        <taxon>Chordata</taxon>
        <taxon>Craniata</taxon>
        <taxon>Vertebrata</taxon>
        <taxon>Euteleostomi</taxon>
        <taxon>Mammalia</taxon>
        <taxon>Eutheria</taxon>
        <taxon>Laurasiatheria</taxon>
        <taxon>Eulipotyphla</taxon>
        <taxon>Talpidae</taxon>
        <taxon>Galemys</taxon>
    </lineage>
</organism>
<keyword evidence="8 9" id="KW-0807">Transducer</keyword>
<feature type="transmembrane region" description="Helical" evidence="11">
    <location>
        <begin position="811"/>
        <end position="830"/>
    </location>
</feature>
<keyword evidence="14" id="KW-1185">Reference proteome</keyword>
<name>A0A8J6DES2_GALPY</name>
<keyword evidence="7 9" id="KW-0675">Receptor</keyword>
<dbReference type="InterPro" id="IPR000276">
    <property type="entry name" value="GPCR_Rhodpsn"/>
</dbReference>
<evidence type="ECO:0000256" key="9">
    <source>
        <dbReference type="RuleBase" id="RU000688"/>
    </source>
</evidence>
<keyword evidence="2" id="KW-1003">Cell membrane</keyword>
<feature type="non-terminal residue" evidence="13">
    <location>
        <position position="990"/>
    </location>
</feature>
<dbReference type="InterPro" id="IPR017452">
    <property type="entry name" value="GPCR_Rhodpsn_7TM"/>
</dbReference>
<dbReference type="GO" id="GO:0004930">
    <property type="term" value="F:G protein-coupled receptor activity"/>
    <property type="evidence" value="ECO:0007669"/>
    <property type="project" value="UniProtKB-KW"/>
</dbReference>
<evidence type="ECO:0000256" key="1">
    <source>
        <dbReference type="ARBA" id="ARBA00004651"/>
    </source>
</evidence>
<evidence type="ECO:0000256" key="8">
    <source>
        <dbReference type="ARBA" id="ARBA00023224"/>
    </source>
</evidence>
<dbReference type="PRINTS" id="PR00237">
    <property type="entry name" value="GPCRRHODOPSN"/>
</dbReference>
<dbReference type="Gene3D" id="1.20.1070.10">
    <property type="entry name" value="Rhodopsin 7-helix transmembrane proteins"/>
    <property type="match status" value="1"/>
</dbReference>
<accession>A0A8J6DES2</accession>
<dbReference type="OrthoDB" id="5864054at2759"/>
<feature type="transmembrane region" description="Helical" evidence="11">
    <location>
        <begin position="890"/>
        <end position="915"/>
    </location>
</feature>
<feature type="non-terminal residue" evidence="13">
    <location>
        <position position="1"/>
    </location>
</feature>
<dbReference type="GO" id="GO:0005886">
    <property type="term" value="C:plasma membrane"/>
    <property type="evidence" value="ECO:0007669"/>
    <property type="project" value="UniProtKB-SubCell"/>
</dbReference>
<feature type="region of interest" description="Disordered" evidence="10">
    <location>
        <begin position="373"/>
        <end position="395"/>
    </location>
</feature>
<feature type="domain" description="G-protein coupled receptors family 1 profile" evidence="12">
    <location>
        <begin position="706"/>
        <end position="947"/>
    </location>
</feature>
<dbReference type="AlphaFoldDB" id="A0A8J6DES2"/>
<keyword evidence="4 11" id="KW-1133">Transmembrane helix</keyword>
<dbReference type="PROSITE" id="PS00237">
    <property type="entry name" value="G_PROTEIN_RECEP_F1_1"/>
    <property type="match status" value="1"/>
</dbReference>
<dbReference type="InterPro" id="IPR052477">
    <property type="entry name" value="Orphan_GPCR1"/>
</dbReference>
<feature type="region of interest" description="Disordered" evidence="10">
    <location>
        <begin position="452"/>
        <end position="516"/>
    </location>
</feature>
<keyword evidence="3 9" id="KW-0812">Transmembrane</keyword>
<comment type="subcellular location">
    <subcellularLocation>
        <location evidence="1">Cell membrane</location>
        <topology evidence="1">Multi-pass membrane protein</topology>
    </subcellularLocation>
</comment>
<feature type="transmembrane region" description="Helical" evidence="11">
    <location>
        <begin position="693"/>
        <end position="714"/>
    </location>
</feature>
<evidence type="ECO:0000256" key="6">
    <source>
        <dbReference type="ARBA" id="ARBA00023136"/>
    </source>
</evidence>
<feature type="transmembrane region" description="Helical" evidence="11">
    <location>
        <begin position="769"/>
        <end position="790"/>
    </location>
</feature>
<proteinExistence type="inferred from homology"/>
<evidence type="ECO:0000313" key="14">
    <source>
        <dbReference type="Proteomes" id="UP000700334"/>
    </source>
</evidence>
<dbReference type="PANTHER" id="PTHR46272:SF1">
    <property type="entry name" value="G-PROTEIN COUPLED RECEPTOR 142-RELATED"/>
    <property type="match status" value="1"/>
</dbReference>
<feature type="transmembrane region" description="Helical" evidence="11">
    <location>
        <begin position="927"/>
        <end position="950"/>
    </location>
</feature>
<keyword evidence="5 9" id="KW-0297">G-protein coupled receptor</keyword>